<dbReference type="PANTHER" id="PTHR17039:SF0">
    <property type="entry name" value="U3 SMALL NUCLEOLAR RIBONUCLEOPROTEIN PROTEIN MPP10"/>
    <property type="match status" value="1"/>
</dbReference>
<feature type="compositionally biased region" description="Basic and acidic residues" evidence="7">
    <location>
        <begin position="1"/>
        <end position="26"/>
    </location>
</feature>
<organism evidence="8 9">
    <name type="scientific">Haemonchus contortus</name>
    <name type="common">Barber pole worm</name>
    <dbReference type="NCBI Taxonomy" id="6289"/>
    <lineage>
        <taxon>Eukaryota</taxon>
        <taxon>Metazoa</taxon>
        <taxon>Ecdysozoa</taxon>
        <taxon>Nematoda</taxon>
        <taxon>Chromadorea</taxon>
        <taxon>Rhabditida</taxon>
        <taxon>Rhabditina</taxon>
        <taxon>Rhabditomorpha</taxon>
        <taxon>Strongyloidea</taxon>
        <taxon>Trichostrongylidae</taxon>
        <taxon>Haemonchus</taxon>
    </lineage>
</organism>
<keyword evidence="2" id="KW-0690">Ribosome biogenesis</keyword>
<reference evidence="9" key="1">
    <citation type="submission" date="2020-12" db="UniProtKB">
        <authorList>
            <consortium name="WormBaseParasite"/>
        </authorList>
    </citation>
    <scope>IDENTIFICATION</scope>
    <source>
        <strain evidence="9">MHco3</strain>
    </source>
</reference>
<evidence type="ECO:0000256" key="5">
    <source>
        <dbReference type="ARBA" id="ARBA00023274"/>
    </source>
</evidence>
<evidence type="ECO:0000256" key="4">
    <source>
        <dbReference type="ARBA" id="ARBA00023242"/>
    </source>
</evidence>
<keyword evidence="8" id="KW-1185">Reference proteome</keyword>
<evidence type="ECO:0000256" key="6">
    <source>
        <dbReference type="ARBA" id="ARBA00029455"/>
    </source>
</evidence>
<evidence type="ECO:0000256" key="3">
    <source>
        <dbReference type="ARBA" id="ARBA00022552"/>
    </source>
</evidence>
<feature type="compositionally biased region" description="Acidic residues" evidence="7">
    <location>
        <begin position="132"/>
        <end position="155"/>
    </location>
</feature>
<evidence type="ECO:0000313" key="9">
    <source>
        <dbReference type="WBParaSite" id="HCON_00079810-00001"/>
    </source>
</evidence>
<proteinExistence type="inferred from homology"/>
<evidence type="ECO:0000256" key="1">
    <source>
        <dbReference type="ARBA" id="ARBA00004604"/>
    </source>
</evidence>
<feature type="region of interest" description="Disordered" evidence="7">
    <location>
        <begin position="529"/>
        <end position="631"/>
    </location>
</feature>
<name>A0A7I5E949_HAECO</name>
<feature type="compositionally biased region" description="Basic and acidic residues" evidence="7">
    <location>
        <begin position="169"/>
        <end position="189"/>
    </location>
</feature>
<dbReference type="OMA" id="THFEYKP"/>
<accession>A0A7I5E949</accession>
<feature type="compositionally biased region" description="Basic residues" evidence="7">
    <location>
        <begin position="545"/>
        <end position="554"/>
    </location>
</feature>
<dbReference type="InterPro" id="IPR012173">
    <property type="entry name" value="Mpp10"/>
</dbReference>
<comment type="subcellular location">
    <subcellularLocation>
        <location evidence="1">Nucleus</location>
        <location evidence="1">Nucleolus</location>
    </subcellularLocation>
</comment>
<dbReference type="GO" id="GO:0005732">
    <property type="term" value="C:sno(s)RNA-containing ribonucleoprotein complex"/>
    <property type="evidence" value="ECO:0007669"/>
    <property type="project" value="InterPro"/>
</dbReference>
<feature type="compositionally biased region" description="Basic and acidic residues" evidence="7">
    <location>
        <begin position="249"/>
        <end position="260"/>
    </location>
</feature>
<keyword evidence="5" id="KW-0687">Ribonucleoprotein</keyword>
<evidence type="ECO:0000256" key="7">
    <source>
        <dbReference type="SAM" id="MobiDB-lite"/>
    </source>
</evidence>
<dbReference type="GO" id="GO:0034457">
    <property type="term" value="C:Mpp10 complex"/>
    <property type="evidence" value="ECO:0007669"/>
    <property type="project" value="InterPro"/>
</dbReference>
<keyword evidence="4" id="KW-0539">Nucleus</keyword>
<feature type="region of interest" description="Disordered" evidence="7">
    <location>
        <begin position="1"/>
        <end position="37"/>
    </location>
</feature>
<dbReference type="AlphaFoldDB" id="A0A7I5E949"/>
<feature type="region of interest" description="Disordered" evidence="7">
    <location>
        <begin position="129"/>
        <end position="198"/>
    </location>
</feature>
<feature type="compositionally biased region" description="Basic and acidic residues" evidence="7">
    <location>
        <begin position="529"/>
        <end position="544"/>
    </location>
</feature>
<feature type="compositionally biased region" description="Acidic residues" evidence="7">
    <location>
        <begin position="296"/>
        <end position="309"/>
    </location>
</feature>
<dbReference type="Proteomes" id="UP000025227">
    <property type="component" value="Unplaced"/>
</dbReference>
<keyword evidence="3" id="KW-0698">rRNA processing</keyword>
<evidence type="ECO:0000313" key="8">
    <source>
        <dbReference type="Proteomes" id="UP000025227"/>
    </source>
</evidence>
<evidence type="ECO:0000256" key="2">
    <source>
        <dbReference type="ARBA" id="ARBA00022517"/>
    </source>
</evidence>
<dbReference type="GO" id="GO:0006364">
    <property type="term" value="P:rRNA processing"/>
    <property type="evidence" value="ECO:0007669"/>
    <property type="project" value="UniProtKB-KW"/>
</dbReference>
<protein>
    <submittedName>
        <fullName evidence="9">U3 small nucleolar ribonucleoprotein protein MPP10</fullName>
    </submittedName>
</protein>
<sequence length="631" mass="72761">TARETSEEASGHETSRKQVRNDEQRPATRAKRISKPCDISQKGEPYVELESFKKLFKRPKFYRNAFERAVSRLLAHVYGVESRKSDLPVEFLNGDLEVLWQFVSHSGKQIIKEFRKREHLLEFDVHLKDDNSSDEGEEWNDEEEELSSEEEENEEEGRGMPNSNEDLEDPQRCEVGKVGENDEQMENRSKARKKYPKSAVDDEFFSLAEMSAFLDQQDRMEGNGPSVLDSICDSEAVPVDYGYEDFFGSEDKNEKNELTNKKGQKKKRNADGNELSNKKKKSVRFAIDAEDREKDDGSEESAQECEPEMAQESVLLGDGEESEQPQSSLRKTLKRIKQTIAKLEQENLAPRSWQLSGEVTAQDREKDELLETHLNFDHGAKKAAEITEVFTQKLEHIIMQRVKDKAFDDVVPRKRIEERTESYRNQAIEEQEIVKTSLAEVYEKEYQKAAGEVGARNAVNEEHEVIEKRMHELFRLIDALSNFDYTPPEARPDVRVVSNMAALRVEEVGMSASTDAQLLAPEELKKRIRGEMKADEERDRTDKLRQRRKKKNRQRSLAEVFGEEKVNENRKRKKNKETPGEGEVGGSEKMRSSTFFSKLQEAVRNEVKQKTKKKKIVKSEQVSGVASKYML</sequence>
<dbReference type="WBParaSite" id="HCON_00079810-00001">
    <property type="protein sequence ID" value="HCON_00079810-00001"/>
    <property type="gene ID" value="HCON_00079810"/>
</dbReference>
<dbReference type="Pfam" id="PF04006">
    <property type="entry name" value="Mpp10"/>
    <property type="match status" value="1"/>
</dbReference>
<comment type="similarity">
    <text evidence="6">Belongs to the MPP10 family.</text>
</comment>
<dbReference type="GO" id="GO:0032040">
    <property type="term" value="C:small-subunit processome"/>
    <property type="evidence" value="ECO:0007669"/>
    <property type="project" value="TreeGrafter"/>
</dbReference>
<dbReference type="OrthoDB" id="445326at2759"/>
<feature type="region of interest" description="Disordered" evidence="7">
    <location>
        <begin position="244"/>
        <end position="331"/>
    </location>
</feature>
<dbReference type="PANTHER" id="PTHR17039">
    <property type="entry name" value="U3 SMALL NUCLEOLAR RIBONUCLEOPROTEIN PROTEIN MPP10"/>
    <property type="match status" value="1"/>
</dbReference>